<accession>A0ABD4A828</accession>
<proteinExistence type="predicted"/>
<reference evidence="1 2" key="1">
    <citation type="submission" date="2015-01" db="EMBL/GenBank/DDBJ databases">
        <title>Draft Genome Sequences of Four Bacillus thermoamylovorans Strains, Isolated From Food Products.</title>
        <authorList>
            <person name="Krawcyk A.O."/>
            <person name="Berendsen E.M."/>
            <person name="Eijlander R.T."/>
            <person name="de Jong A."/>
            <person name="Wells-Bennik M."/>
            <person name="Kuipers O.P."/>
        </authorList>
    </citation>
    <scope>NUCLEOTIDE SEQUENCE [LARGE SCALE GENOMIC DNA]</scope>
    <source>
        <strain evidence="1 2">B4167</strain>
    </source>
</reference>
<name>A0ABD4A828_9BACI</name>
<dbReference type="Proteomes" id="UP000032076">
    <property type="component" value="Unassembled WGS sequence"/>
</dbReference>
<sequence length="49" mass="6041">MVLTRFAIVLPFLSKVLMFFQYPLKHLFQCLNFLDYEYALLYIKFNQEM</sequence>
<dbReference type="AlphaFoldDB" id="A0ABD4A828"/>
<dbReference type="EMBL" id="JXLU01000056">
    <property type="protein sequence ID" value="KIO73196.1"/>
    <property type="molecule type" value="Genomic_DNA"/>
</dbReference>
<protein>
    <submittedName>
        <fullName evidence="1">Uncharacterized protein</fullName>
    </submittedName>
</protein>
<evidence type="ECO:0000313" key="1">
    <source>
        <dbReference type="EMBL" id="KIO73196.1"/>
    </source>
</evidence>
<comment type="caution">
    <text evidence="1">The sequence shown here is derived from an EMBL/GenBank/DDBJ whole genome shotgun (WGS) entry which is preliminary data.</text>
</comment>
<organism evidence="1 2">
    <name type="scientific">Caldibacillus thermoamylovorans</name>
    <dbReference type="NCBI Taxonomy" id="35841"/>
    <lineage>
        <taxon>Bacteria</taxon>
        <taxon>Bacillati</taxon>
        <taxon>Bacillota</taxon>
        <taxon>Bacilli</taxon>
        <taxon>Bacillales</taxon>
        <taxon>Bacillaceae</taxon>
        <taxon>Caldibacillus</taxon>
    </lineage>
</organism>
<evidence type="ECO:0000313" key="2">
    <source>
        <dbReference type="Proteomes" id="UP000032076"/>
    </source>
</evidence>
<gene>
    <name evidence="1" type="ORF">B4167_2337</name>
</gene>